<dbReference type="OrthoDB" id="9795199at2"/>
<dbReference type="InterPro" id="IPR000477">
    <property type="entry name" value="RT_dom"/>
</dbReference>
<proteinExistence type="predicted"/>
<dbReference type="InterPro" id="IPR016181">
    <property type="entry name" value="Acyl_CoA_acyltransferase"/>
</dbReference>
<dbReference type="PROSITE" id="PS51186">
    <property type="entry name" value="GNAT"/>
    <property type="match status" value="1"/>
</dbReference>
<protein>
    <submittedName>
        <fullName evidence="3">Protein N-acetyltransferase, RimJ/RimL family</fullName>
    </submittedName>
</protein>
<dbReference type="SUPFAM" id="SSF55729">
    <property type="entry name" value="Acyl-CoA N-acyltransferases (Nat)"/>
    <property type="match status" value="1"/>
</dbReference>
<evidence type="ECO:0000313" key="4">
    <source>
        <dbReference type="Proteomes" id="UP000184232"/>
    </source>
</evidence>
<gene>
    <name evidence="3" type="ORF">SAMN05444337_0174</name>
</gene>
<name>A0A1M6BQN5_9FLAO</name>
<keyword evidence="4" id="KW-1185">Reference proteome</keyword>
<dbReference type="Proteomes" id="UP000184232">
    <property type="component" value="Unassembled WGS sequence"/>
</dbReference>
<feature type="domain" description="Reverse transcriptase" evidence="1">
    <location>
        <begin position="1"/>
        <end position="95"/>
    </location>
</feature>
<reference evidence="3 4" key="1">
    <citation type="submission" date="2016-11" db="EMBL/GenBank/DDBJ databases">
        <authorList>
            <person name="Jaros S."/>
            <person name="Januszkiewicz K."/>
            <person name="Wedrychowicz H."/>
        </authorList>
    </citation>
    <scope>NUCLEOTIDE SEQUENCE [LARGE SCALE GENOMIC DNA]</scope>
    <source>
        <strain evidence="3 4">DSM 22807</strain>
    </source>
</reference>
<evidence type="ECO:0000259" key="1">
    <source>
        <dbReference type="PROSITE" id="PS50878"/>
    </source>
</evidence>
<dbReference type="EMBL" id="FQZH01000001">
    <property type="protein sequence ID" value="SHI51022.1"/>
    <property type="molecule type" value="Genomic_DNA"/>
</dbReference>
<dbReference type="PANTHER" id="PTHR43610">
    <property type="entry name" value="BLL6696 PROTEIN"/>
    <property type="match status" value="1"/>
</dbReference>
<dbReference type="InterPro" id="IPR000182">
    <property type="entry name" value="GNAT_dom"/>
</dbReference>
<sequence length="168" mass="19771">MNLQPILSNEEIILIPLVNEDFEALYYIASDKLLWEQHPNNDRYKKEVFEDFFKKAIESKGAFTIYEKTTNKIVGSTRFYDLEQESKSVFIGFTFIDRKFWGSSLNGKVKKLMIDYAFQFVDRVKFHVGETNYRSQKAVEKLGALKIGTIQKENSEIVNWIYELKKTL</sequence>
<dbReference type="PANTHER" id="PTHR43610:SF1">
    <property type="entry name" value="N-ACETYLTRANSFERASE DOMAIN-CONTAINING PROTEIN"/>
    <property type="match status" value="1"/>
</dbReference>
<evidence type="ECO:0000313" key="3">
    <source>
        <dbReference type="EMBL" id="SHI51022.1"/>
    </source>
</evidence>
<organism evidence="3 4">
    <name type="scientific">Flavobacterium haoranii</name>
    <dbReference type="NCBI Taxonomy" id="683124"/>
    <lineage>
        <taxon>Bacteria</taxon>
        <taxon>Pseudomonadati</taxon>
        <taxon>Bacteroidota</taxon>
        <taxon>Flavobacteriia</taxon>
        <taxon>Flavobacteriales</taxon>
        <taxon>Flavobacteriaceae</taxon>
        <taxon>Flavobacterium</taxon>
    </lineage>
</organism>
<keyword evidence="3" id="KW-0808">Transferase</keyword>
<dbReference type="Gene3D" id="3.40.630.30">
    <property type="match status" value="1"/>
</dbReference>
<dbReference type="AlphaFoldDB" id="A0A1M6BQN5"/>
<accession>A0A1M6BQN5</accession>
<dbReference type="PROSITE" id="PS50878">
    <property type="entry name" value="RT_POL"/>
    <property type="match status" value="1"/>
</dbReference>
<dbReference type="GO" id="GO:0016747">
    <property type="term" value="F:acyltransferase activity, transferring groups other than amino-acyl groups"/>
    <property type="evidence" value="ECO:0007669"/>
    <property type="project" value="InterPro"/>
</dbReference>
<evidence type="ECO:0000259" key="2">
    <source>
        <dbReference type="PROSITE" id="PS51186"/>
    </source>
</evidence>
<dbReference type="Pfam" id="PF13302">
    <property type="entry name" value="Acetyltransf_3"/>
    <property type="match status" value="1"/>
</dbReference>
<dbReference type="STRING" id="683124.SAMN05444337_0174"/>
<feature type="domain" description="N-acetyltransferase" evidence="2">
    <location>
        <begin position="13"/>
        <end position="168"/>
    </location>
</feature>
<dbReference type="RefSeq" id="WP_072780493.1">
    <property type="nucleotide sequence ID" value="NZ_CP045292.1"/>
</dbReference>